<evidence type="ECO:0000313" key="1">
    <source>
        <dbReference type="EMBL" id="SMH70561.1"/>
    </source>
</evidence>
<organism evidence="1 2">
    <name type="scientific">Candidatus Nitrosotalea okcheonensis</name>
    <dbReference type="NCBI Taxonomy" id="1903276"/>
    <lineage>
        <taxon>Archaea</taxon>
        <taxon>Nitrososphaerota</taxon>
        <taxon>Nitrososphaeria</taxon>
        <taxon>Nitrosotaleales</taxon>
        <taxon>Nitrosotaleaceae</taxon>
        <taxon>Nitrosotalea</taxon>
    </lineage>
</organism>
<evidence type="ECO:0000313" key="2">
    <source>
        <dbReference type="Proteomes" id="UP000230607"/>
    </source>
</evidence>
<gene>
    <name evidence="1" type="ORF">NCS_10368</name>
</gene>
<accession>A0A2H1FCS8</accession>
<dbReference type="Proteomes" id="UP000230607">
    <property type="component" value="Chromosome 1"/>
</dbReference>
<protein>
    <submittedName>
        <fullName evidence="1">Uncharacterized protein</fullName>
    </submittedName>
</protein>
<dbReference type="AlphaFoldDB" id="A0A2H1FCS8"/>
<name>A0A2H1FCS8_9ARCH</name>
<dbReference type="EMBL" id="LT841358">
    <property type="protein sequence ID" value="SMH70561.1"/>
    <property type="molecule type" value="Genomic_DNA"/>
</dbReference>
<reference evidence="2" key="1">
    <citation type="submission" date="2017-03" db="EMBL/GenBank/DDBJ databases">
        <authorList>
            <person name="Herbold C."/>
        </authorList>
    </citation>
    <scope>NUCLEOTIDE SEQUENCE [LARGE SCALE GENOMIC DNA]</scope>
</reference>
<keyword evidence="2" id="KW-1185">Reference proteome</keyword>
<proteinExistence type="predicted"/>
<sequence>MLCPLGVVSSLKYKIENRELFKNSLRLDLDDSLQILSV</sequence>